<sequence>MMIKSLRNLCIAATLSSLFGACQKYEGPTLAEGLVVEMRTEKPVPYAWIEVYAQAGSGLHSGYSSFAEPHQADANGRFSFSFDADKETTYILKAYSDKGHRSHWGREPYIENGHNNKGLQIPVAAPAWVKIRVAQQPDRLPDAITVSGPWFDQGYISTLDLRKTDYGKVSYHTIDSSMPNDNMWVHWEVNFGGQLTPYRQTFSVQPFDTAEVVVRY</sequence>
<dbReference type="EMBL" id="CP060784">
    <property type="protein sequence ID" value="QNP53910.1"/>
    <property type="molecule type" value="Genomic_DNA"/>
</dbReference>
<evidence type="ECO:0000313" key="2">
    <source>
        <dbReference type="Proteomes" id="UP000516093"/>
    </source>
</evidence>
<protein>
    <submittedName>
        <fullName evidence="1">Uncharacterized protein</fullName>
    </submittedName>
</protein>
<dbReference type="PROSITE" id="PS51257">
    <property type="entry name" value="PROKAR_LIPOPROTEIN"/>
    <property type="match status" value="1"/>
</dbReference>
<organism evidence="1 2">
    <name type="scientific">Hymenobacter qilianensis</name>
    <dbReference type="NCBI Taxonomy" id="1385715"/>
    <lineage>
        <taxon>Bacteria</taxon>
        <taxon>Pseudomonadati</taxon>
        <taxon>Bacteroidota</taxon>
        <taxon>Cytophagia</taxon>
        <taxon>Cytophagales</taxon>
        <taxon>Hymenobacteraceae</taxon>
        <taxon>Hymenobacter</taxon>
    </lineage>
</organism>
<dbReference type="RefSeq" id="WP_187734087.1">
    <property type="nucleotide sequence ID" value="NZ_BMFN01000001.1"/>
</dbReference>
<reference evidence="1 2" key="1">
    <citation type="submission" date="2020-08" db="EMBL/GenBank/DDBJ databases">
        <title>Genome sequence of Hymenobacter qilianensis JCM 19763T.</title>
        <authorList>
            <person name="Hyun D.-W."/>
            <person name="Bae J.-W."/>
        </authorList>
    </citation>
    <scope>NUCLEOTIDE SEQUENCE [LARGE SCALE GENOMIC DNA]</scope>
    <source>
        <strain evidence="1 2">JCM 19763</strain>
    </source>
</reference>
<dbReference type="KEGG" id="hqi:H9L05_10500"/>
<proteinExistence type="predicted"/>
<gene>
    <name evidence="1" type="ORF">H9L05_10500</name>
</gene>
<evidence type="ECO:0000313" key="1">
    <source>
        <dbReference type="EMBL" id="QNP53910.1"/>
    </source>
</evidence>
<name>A0A7H0H044_9BACT</name>
<dbReference type="AlphaFoldDB" id="A0A7H0H044"/>
<dbReference type="Proteomes" id="UP000516093">
    <property type="component" value="Chromosome"/>
</dbReference>
<keyword evidence="2" id="KW-1185">Reference proteome</keyword>
<accession>A0A7H0H044</accession>